<feature type="compositionally biased region" description="Gly residues" evidence="1">
    <location>
        <begin position="48"/>
        <end position="64"/>
    </location>
</feature>
<dbReference type="EMBL" id="KZ308269">
    <property type="protein sequence ID" value="KAG8226152.1"/>
    <property type="molecule type" value="Genomic_DNA"/>
</dbReference>
<evidence type="ECO:0000256" key="1">
    <source>
        <dbReference type="SAM" id="MobiDB-lite"/>
    </source>
</evidence>
<proteinExistence type="predicted"/>
<keyword evidence="3" id="KW-1185">Reference proteome</keyword>
<organism evidence="2 3">
    <name type="scientific">Ladona fulva</name>
    <name type="common">Scarce chaser dragonfly</name>
    <name type="synonym">Libellula fulva</name>
    <dbReference type="NCBI Taxonomy" id="123851"/>
    <lineage>
        <taxon>Eukaryota</taxon>
        <taxon>Metazoa</taxon>
        <taxon>Ecdysozoa</taxon>
        <taxon>Arthropoda</taxon>
        <taxon>Hexapoda</taxon>
        <taxon>Insecta</taxon>
        <taxon>Pterygota</taxon>
        <taxon>Palaeoptera</taxon>
        <taxon>Odonata</taxon>
        <taxon>Epiprocta</taxon>
        <taxon>Anisoptera</taxon>
        <taxon>Libelluloidea</taxon>
        <taxon>Libellulidae</taxon>
        <taxon>Ladona</taxon>
    </lineage>
</organism>
<reference evidence="2" key="2">
    <citation type="submission" date="2017-10" db="EMBL/GenBank/DDBJ databases">
        <title>Ladona fulva Genome sequencing and assembly.</title>
        <authorList>
            <person name="Murali S."/>
            <person name="Richards S."/>
            <person name="Bandaranaike D."/>
            <person name="Bellair M."/>
            <person name="Blankenburg K."/>
            <person name="Chao H."/>
            <person name="Dinh H."/>
            <person name="Doddapaneni H."/>
            <person name="Dugan-Rocha S."/>
            <person name="Elkadiri S."/>
            <person name="Gnanaolivu R."/>
            <person name="Hernandez B."/>
            <person name="Skinner E."/>
            <person name="Javaid M."/>
            <person name="Lee S."/>
            <person name="Li M."/>
            <person name="Ming W."/>
            <person name="Munidasa M."/>
            <person name="Muniz J."/>
            <person name="Nguyen L."/>
            <person name="Hughes D."/>
            <person name="Osuji N."/>
            <person name="Pu L.-L."/>
            <person name="Puazo M."/>
            <person name="Qu C."/>
            <person name="Quiroz J."/>
            <person name="Raj R."/>
            <person name="Weissenberger G."/>
            <person name="Xin Y."/>
            <person name="Zou X."/>
            <person name="Han Y."/>
            <person name="Worley K."/>
            <person name="Muzny D."/>
            <person name="Gibbs R."/>
        </authorList>
    </citation>
    <scope>NUCLEOTIDE SEQUENCE</scope>
    <source>
        <strain evidence="2">Sampled in the wild</strain>
    </source>
</reference>
<evidence type="ECO:0000313" key="3">
    <source>
        <dbReference type="Proteomes" id="UP000792457"/>
    </source>
</evidence>
<feature type="region of interest" description="Disordered" evidence="1">
    <location>
        <begin position="1"/>
        <end position="93"/>
    </location>
</feature>
<gene>
    <name evidence="2" type="ORF">J437_LFUL005813</name>
</gene>
<sequence>MLEDNISVESPKPPVKLPTDPIKAKEPIVEKNPQTPLEKAPSPKINEIGGGLDTGLGGGSGGSGVDDKGVFGEPDSDDGNHWGDGVSKMDTKHEERATSFFAQPGILAVSVMFLFDAMELF</sequence>
<accession>A0A8K0K1Z2</accession>
<dbReference type="AlphaFoldDB" id="A0A8K0K1Z2"/>
<evidence type="ECO:0000313" key="2">
    <source>
        <dbReference type="EMBL" id="KAG8226152.1"/>
    </source>
</evidence>
<dbReference type="Proteomes" id="UP000792457">
    <property type="component" value="Unassembled WGS sequence"/>
</dbReference>
<comment type="caution">
    <text evidence="2">The sequence shown here is derived from an EMBL/GenBank/DDBJ whole genome shotgun (WGS) entry which is preliminary data.</text>
</comment>
<name>A0A8K0K1Z2_LADFU</name>
<reference evidence="2" key="1">
    <citation type="submission" date="2013-04" db="EMBL/GenBank/DDBJ databases">
        <authorList>
            <person name="Qu J."/>
            <person name="Murali S.C."/>
            <person name="Bandaranaike D."/>
            <person name="Bellair M."/>
            <person name="Blankenburg K."/>
            <person name="Chao H."/>
            <person name="Dinh H."/>
            <person name="Doddapaneni H."/>
            <person name="Downs B."/>
            <person name="Dugan-Rocha S."/>
            <person name="Elkadiri S."/>
            <person name="Gnanaolivu R.D."/>
            <person name="Hernandez B."/>
            <person name="Javaid M."/>
            <person name="Jayaseelan J.C."/>
            <person name="Lee S."/>
            <person name="Li M."/>
            <person name="Ming W."/>
            <person name="Munidasa M."/>
            <person name="Muniz J."/>
            <person name="Nguyen L."/>
            <person name="Ongeri F."/>
            <person name="Osuji N."/>
            <person name="Pu L.-L."/>
            <person name="Puazo M."/>
            <person name="Qu C."/>
            <person name="Quiroz J."/>
            <person name="Raj R."/>
            <person name="Weissenberger G."/>
            <person name="Xin Y."/>
            <person name="Zou X."/>
            <person name="Han Y."/>
            <person name="Richards S."/>
            <person name="Worley K."/>
            <person name="Muzny D."/>
            <person name="Gibbs R."/>
        </authorList>
    </citation>
    <scope>NUCLEOTIDE SEQUENCE</scope>
    <source>
        <strain evidence="2">Sampled in the wild</strain>
    </source>
</reference>
<protein>
    <submittedName>
        <fullName evidence="2">Uncharacterized protein</fullName>
    </submittedName>
</protein>